<accession>A0ACC2G8G5</accession>
<dbReference type="EMBL" id="CM055743">
    <property type="protein sequence ID" value="KAJ7999795.1"/>
    <property type="molecule type" value="Genomic_DNA"/>
</dbReference>
<gene>
    <name evidence="1" type="ORF">DPEC_G00198130</name>
</gene>
<sequence length="224" mass="24874">MTTTEVWHTQGLDPAPKEDEETDFPPGDSPECSICFNAYDNVFKTPKLLDCTHTFCLECVTRIMATSPEQRGEQISCPLCRQPTSIPNSGPPALVTSLEVLGKLPVHQQHEETVWLEAKKLCYSDSTATCICIDIGMIQQEPAARRTVAGRRRPTMGPRSLCGYFSDWKRTVLFMVLAVLLVCLIMWPVQCFISTGSARCFRSLGPVSVGPTTTSPSIYYTIME</sequence>
<organism evidence="1 2">
    <name type="scientific">Dallia pectoralis</name>
    <name type="common">Alaska blackfish</name>
    <dbReference type="NCBI Taxonomy" id="75939"/>
    <lineage>
        <taxon>Eukaryota</taxon>
        <taxon>Metazoa</taxon>
        <taxon>Chordata</taxon>
        <taxon>Craniata</taxon>
        <taxon>Vertebrata</taxon>
        <taxon>Euteleostomi</taxon>
        <taxon>Actinopterygii</taxon>
        <taxon>Neopterygii</taxon>
        <taxon>Teleostei</taxon>
        <taxon>Protacanthopterygii</taxon>
        <taxon>Esociformes</taxon>
        <taxon>Umbridae</taxon>
        <taxon>Dallia</taxon>
    </lineage>
</organism>
<name>A0ACC2G8G5_DALPE</name>
<comment type="caution">
    <text evidence="1">The sequence shown here is derived from an EMBL/GenBank/DDBJ whole genome shotgun (WGS) entry which is preliminary data.</text>
</comment>
<evidence type="ECO:0000313" key="2">
    <source>
        <dbReference type="Proteomes" id="UP001157502"/>
    </source>
</evidence>
<dbReference type="Proteomes" id="UP001157502">
    <property type="component" value="Chromosome 16"/>
</dbReference>
<evidence type="ECO:0000313" key="1">
    <source>
        <dbReference type="EMBL" id="KAJ7999795.1"/>
    </source>
</evidence>
<proteinExistence type="predicted"/>
<reference evidence="1" key="1">
    <citation type="submission" date="2021-05" db="EMBL/GenBank/DDBJ databases">
        <authorList>
            <person name="Pan Q."/>
            <person name="Jouanno E."/>
            <person name="Zahm M."/>
            <person name="Klopp C."/>
            <person name="Cabau C."/>
            <person name="Louis A."/>
            <person name="Berthelot C."/>
            <person name="Parey E."/>
            <person name="Roest Crollius H."/>
            <person name="Montfort J."/>
            <person name="Robinson-Rechavi M."/>
            <person name="Bouchez O."/>
            <person name="Lampietro C."/>
            <person name="Lopez Roques C."/>
            <person name="Donnadieu C."/>
            <person name="Postlethwait J."/>
            <person name="Bobe J."/>
            <person name="Dillon D."/>
            <person name="Chandos A."/>
            <person name="von Hippel F."/>
            <person name="Guiguen Y."/>
        </authorList>
    </citation>
    <scope>NUCLEOTIDE SEQUENCE</scope>
    <source>
        <strain evidence="1">YG-Jan2019</strain>
    </source>
</reference>
<keyword evidence="2" id="KW-1185">Reference proteome</keyword>
<protein>
    <submittedName>
        <fullName evidence="1">Uncharacterized protein</fullName>
    </submittedName>
</protein>